<keyword evidence="4 8" id="KW-1003">Cell membrane</keyword>
<proteinExistence type="inferred from homology"/>
<feature type="transmembrane region" description="Helical" evidence="8">
    <location>
        <begin position="6"/>
        <end position="34"/>
    </location>
</feature>
<dbReference type="AlphaFoldDB" id="A0A934RLK7"/>
<feature type="transmembrane region" description="Helical" evidence="8">
    <location>
        <begin position="199"/>
        <end position="220"/>
    </location>
</feature>
<keyword evidence="3" id="KW-0813">Transport</keyword>
<dbReference type="EMBL" id="JAENIO010000005">
    <property type="protein sequence ID" value="MBK1833078.1"/>
    <property type="molecule type" value="Genomic_DNA"/>
</dbReference>
<evidence type="ECO:0000256" key="3">
    <source>
        <dbReference type="ARBA" id="ARBA00022448"/>
    </source>
</evidence>
<evidence type="ECO:0000256" key="2">
    <source>
        <dbReference type="ARBA" id="ARBA00009142"/>
    </source>
</evidence>
<keyword evidence="7 8" id="KW-0472">Membrane</keyword>
<feature type="transmembrane region" description="Helical" evidence="8">
    <location>
        <begin position="46"/>
        <end position="64"/>
    </location>
</feature>
<feature type="transmembrane region" description="Helical" evidence="8">
    <location>
        <begin position="136"/>
        <end position="160"/>
    </location>
</feature>
<feature type="transmembrane region" description="Helical" evidence="8">
    <location>
        <begin position="70"/>
        <end position="91"/>
    </location>
</feature>
<dbReference type="GO" id="GO:0005886">
    <property type="term" value="C:plasma membrane"/>
    <property type="evidence" value="ECO:0007669"/>
    <property type="project" value="UniProtKB-SubCell"/>
</dbReference>
<evidence type="ECO:0000256" key="6">
    <source>
        <dbReference type="ARBA" id="ARBA00022989"/>
    </source>
</evidence>
<dbReference type="Proteomes" id="UP000604083">
    <property type="component" value="Unassembled WGS sequence"/>
</dbReference>
<comment type="subcellular location">
    <subcellularLocation>
        <location evidence="1 8">Cell membrane</location>
        <topology evidence="1 8">Multi-pass membrane protein</topology>
    </subcellularLocation>
</comment>
<evidence type="ECO:0000256" key="1">
    <source>
        <dbReference type="ARBA" id="ARBA00004651"/>
    </source>
</evidence>
<evidence type="ECO:0000256" key="8">
    <source>
        <dbReference type="RuleBase" id="RU363041"/>
    </source>
</evidence>
<feature type="transmembrane region" description="Helical" evidence="8">
    <location>
        <begin position="167"/>
        <end position="187"/>
    </location>
</feature>
<feature type="transmembrane region" description="Helical" evidence="8">
    <location>
        <begin position="98"/>
        <end position="116"/>
    </location>
</feature>
<name>A0A934RLK7_9BACT</name>
<dbReference type="RefSeq" id="WP_200390508.1">
    <property type="nucleotide sequence ID" value="NZ_JAENIO010000005.1"/>
</dbReference>
<evidence type="ECO:0000256" key="7">
    <source>
        <dbReference type="ARBA" id="ARBA00023136"/>
    </source>
</evidence>
<protein>
    <recommendedName>
        <fullName evidence="8">Probable membrane transporter protein</fullName>
    </recommendedName>
</protein>
<dbReference type="InterPro" id="IPR002781">
    <property type="entry name" value="TM_pro_TauE-like"/>
</dbReference>
<reference evidence="9" key="1">
    <citation type="submission" date="2021-01" db="EMBL/GenBank/DDBJ databases">
        <title>Modified the classification status of verrucomicrobia.</title>
        <authorList>
            <person name="Feng X."/>
        </authorList>
    </citation>
    <scope>NUCLEOTIDE SEQUENCE</scope>
    <source>
        <strain evidence="9">KCTC 12986</strain>
    </source>
</reference>
<comment type="caution">
    <text evidence="9">The sequence shown here is derived from an EMBL/GenBank/DDBJ whole genome shotgun (WGS) entry which is preliminary data.</text>
</comment>
<evidence type="ECO:0000313" key="10">
    <source>
        <dbReference type="Proteomes" id="UP000604083"/>
    </source>
</evidence>
<evidence type="ECO:0000256" key="5">
    <source>
        <dbReference type="ARBA" id="ARBA00022692"/>
    </source>
</evidence>
<keyword evidence="5 8" id="KW-0812">Transmembrane</keyword>
<evidence type="ECO:0000313" key="9">
    <source>
        <dbReference type="EMBL" id="MBK1833078.1"/>
    </source>
</evidence>
<gene>
    <name evidence="9" type="ORF">JIN78_03310</name>
</gene>
<feature type="transmembrane region" description="Helical" evidence="8">
    <location>
        <begin position="227"/>
        <end position="246"/>
    </location>
</feature>
<dbReference type="InterPro" id="IPR052017">
    <property type="entry name" value="TSUP"/>
</dbReference>
<comment type="similarity">
    <text evidence="2 8">Belongs to the 4-toluene sulfonate uptake permease (TSUP) (TC 2.A.102) family.</text>
</comment>
<dbReference type="PANTHER" id="PTHR30269">
    <property type="entry name" value="TRANSMEMBRANE PROTEIN YFCA"/>
    <property type="match status" value="1"/>
</dbReference>
<evidence type="ECO:0000256" key="4">
    <source>
        <dbReference type="ARBA" id="ARBA00022475"/>
    </source>
</evidence>
<keyword evidence="10" id="KW-1185">Reference proteome</keyword>
<accession>A0A934RLK7</accession>
<organism evidence="9 10">
    <name type="scientific">Roseibacillus ishigakijimensis</name>
    <dbReference type="NCBI Taxonomy" id="454146"/>
    <lineage>
        <taxon>Bacteria</taxon>
        <taxon>Pseudomonadati</taxon>
        <taxon>Verrucomicrobiota</taxon>
        <taxon>Verrucomicrobiia</taxon>
        <taxon>Verrucomicrobiales</taxon>
        <taxon>Verrucomicrobiaceae</taxon>
        <taxon>Roseibacillus</taxon>
    </lineage>
</organism>
<dbReference type="PANTHER" id="PTHR30269:SF23">
    <property type="entry name" value="MEMBRANE TRANSPORTER PROTEIN YDHB-RELATED"/>
    <property type="match status" value="1"/>
</dbReference>
<dbReference type="Pfam" id="PF01925">
    <property type="entry name" value="TauE"/>
    <property type="match status" value="1"/>
</dbReference>
<keyword evidence="6 8" id="KW-1133">Transmembrane helix</keyword>
<sequence length="247" mass="26678">MFDLSVVQWVMAVLAALSVGISKAGFSGVGIIQVYLMTELFGIHQVGVLLPMLIVADLIVFPAYRKHGSWPPVWTLLWPALVGMLAGFYLLGKMPEGLAKPLIGGIILLMAALQLVRKNRPEAFQPFAESRSYGAGAGVVAGFATAVANAAGPVFQLFLLSRNIPKFELIGIGARFFLLINLIKLPFTGGLGLTTGESLLFNLKLVPVIFLGVVVGKWLLERVSQKWFERLVLIFALLAGGKLLLFS</sequence>